<dbReference type="PRINTS" id="PR00080">
    <property type="entry name" value="SDRFAMILY"/>
</dbReference>
<evidence type="ECO:0000313" key="5">
    <source>
        <dbReference type="Proteomes" id="UP000237983"/>
    </source>
</evidence>
<dbReference type="PANTHER" id="PTHR42760:SF133">
    <property type="entry name" value="3-OXOACYL-[ACYL-CARRIER-PROTEIN] REDUCTASE"/>
    <property type="match status" value="1"/>
</dbReference>
<dbReference type="Gene3D" id="3.40.50.720">
    <property type="entry name" value="NAD(P)-binding Rossmann-like Domain"/>
    <property type="match status" value="1"/>
</dbReference>
<dbReference type="AlphaFoldDB" id="A0A2T0VDW8"/>
<dbReference type="GO" id="GO:0016616">
    <property type="term" value="F:oxidoreductase activity, acting on the CH-OH group of donors, NAD or NADP as acceptor"/>
    <property type="evidence" value="ECO:0007669"/>
    <property type="project" value="TreeGrafter"/>
</dbReference>
<dbReference type="PANTHER" id="PTHR42760">
    <property type="entry name" value="SHORT-CHAIN DEHYDROGENASES/REDUCTASES FAMILY MEMBER"/>
    <property type="match status" value="1"/>
</dbReference>
<organism evidence="4 5">
    <name type="scientific">Glaciihabitans tibetensis</name>
    <dbReference type="NCBI Taxonomy" id="1266600"/>
    <lineage>
        <taxon>Bacteria</taxon>
        <taxon>Bacillati</taxon>
        <taxon>Actinomycetota</taxon>
        <taxon>Actinomycetes</taxon>
        <taxon>Micrococcales</taxon>
        <taxon>Microbacteriaceae</taxon>
        <taxon>Glaciihabitans</taxon>
    </lineage>
</organism>
<dbReference type="InterPro" id="IPR036291">
    <property type="entry name" value="NAD(P)-bd_dom_sf"/>
</dbReference>
<keyword evidence="2" id="KW-0560">Oxidoreductase</keyword>
<name>A0A2T0VDW8_9MICO</name>
<evidence type="ECO:0000256" key="1">
    <source>
        <dbReference type="ARBA" id="ARBA00006484"/>
    </source>
</evidence>
<evidence type="ECO:0000313" key="4">
    <source>
        <dbReference type="EMBL" id="PRY68365.1"/>
    </source>
</evidence>
<dbReference type="OrthoDB" id="9774430at2"/>
<proteinExistence type="inferred from homology"/>
<dbReference type="PRINTS" id="PR00081">
    <property type="entry name" value="GDHRDH"/>
</dbReference>
<gene>
    <name evidence="4" type="ORF">B0I08_10467</name>
</gene>
<sequence length="275" mass="28680">MTDESIPFRTAIVTGGARGLGRVMALALRRAGYAVTITASGPSAQLDATVAESATLPGGDGLLLPLIADVSDPEESTRVVAETVDRFGALHALINNAGRGMRVVSETFNTVPVPFWEIAEEKWDQILATNVNGPFYMTKAAMPHFLGQGEGRIINVSTSAQTMIRTGYAPYGGSKAALEAMTRSWAADLKGSGITANLLLPGGASDTDLLPASPTKQGADGNLLDPEIMAAPAVWLCSPESAHINGARIIARYWDPAARPEDALASASQAHVVGV</sequence>
<dbReference type="Pfam" id="PF00106">
    <property type="entry name" value="adh_short"/>
    <property type="match status" value="1"/>
</dbReference>
<evidence type="ECO:0000256" key="2">
    <source>
        <dbReference type="ARBA" id="ARBA00023002"/>
    </source>
</evidence>
<dbReference type="RefSeq" id="WP_106212274.1">
    <property type="nucleotide sequence ID" value="NZ_PVTL01000004.1"/>
</dbReference>
<dbReference type="Proteomes" id="UP000237983">
    <property type="component" value="Unassembled WGS sequence"/>
</dbReference>
<comment type="similarity">
    <text evidence="1 3">Belongs to the short-chain dehydrogenases/reductases (SDR) family.</text>
</comment>
<accession>A0A2T0VDW8</accession>
<dbReference type="SUPFAM" id="SSF51735">
    <property type="entry name" value="NAD(P)-binding Rossmann-fold domains"/>
    <property type="match status" value="1"/>
</dbReference>
<dbReference type="CDD" id="cd05233">
    <property type="entry name" value="SDR_c"/>
    <property type="match status" value="1"/>
</dbReference>
<comment type="caution">
    <text evidence="4">The sequence shown here is derived from an EMBL/GenBank/DDBJ whole genome shotgun (WGS) entry which is preliminary data.</text>
</comment>
<protein>
    <submittedName>
        <fullName evidence="4">3-oxoacyl-[acyl-carrier protein] reductase</fullName>
    </submittedName>
</protein>
<evidence type="ECO:0000256" key="3">
    <source>
        <dbReference type="RuleBase" id="RU000363"/>
    </source>
</evidence>
<keyword evidence="5" id="KW-1185">Reference proteome</keyword>
<reference evidence="4 5" key="1">
    <citation type="submission" date="2018-03" db="EMBL/GenBank/DDBJ databases">
        <title>Genomic Encyclopedia of Type Strains, Phase III (KMG-III): the genomes of soil and plant-associated and newly described type strains.</title>
        <authorList>
            <person name="Whitman W."/>
        </authorList>
    </citation>
    <scope>NUCLEOTIDE SEQUENCE [LARGE SCALE GENOMIC DNA]</scope>
    <source>
        <strain evidence="4 5">CGMCC 1.12484</strain>
    </source>
</reference>
<dbReference type="InterPro" id="IPR002347">
    <property type="entry name" value="SDR_fam"/>
</dbReference>
<dbReference type="EMBL" id="PVTL01000004">
    <property type="protein sequence ID" value="PRY68365.1"/>
    <property type="molecule type" value="Genomic_DNA"/>
</dbReference>